<accession>A0A0W0Z4C2</accession>
<organism evidence="3 4">
    <name type="scientific">Legionella spiritensis</name>
    <dbReference type="NCBI Taxonomy" id="452"/>
    <lineage>
        <taxon>Bacteria</taxon>
        <taxon>Pseudomonadati</taxon>
        <taxon>Pseudomonadota</taxon>
        <taxon>Gammaproteobacteria</taxon>
        <taxon>Legionellales</taxon>
        <taxon>Legionellaceae</taxon>
        <taxon>Legionella</taxon>
    </lineage>
</organism>
<evidence type="ECO:0000313" key="4">
    <source>
        <dbReference type="Proteomes" id="UP000054877"/>
    </source>
</evidence>
<comment type="caution">
    <text evidence="3">The sequence shown here is derived from an EMBL/GenBank/DDBJ whole genome shotgun (WGS) entry which is preliminary data.</text>
</comment>
<evidence type="ECO:0000256" key="1">
    <source>
        <dbReference type="SAM" id="SignalP"/>
    </source>
</evidence>
<reference evidence="3 4" key="1">
    <citation type="submission" date="2015-11" db="EMBL/GenBank/DDBJ databases">
        <title>Genomic analysis of 38 Legionella species identifies large and diverse effector repertoires.</title>
        <authorList>
            <person name="Burstein D."/>
            <person name="Amaro F."/>
            <person name="Zusman T."/>
            <person name="Lifshitz Z."/>
            <person name="Cohen O."/>
            <person name="Gilbert J.A."/>
            <person name="Pupko T."/>
            <person name="Shuman H.A."/>
            <person name="Segal G."/>
        </authorList>
    </citation>
    <scope>NUCLEOTIDE SEQUENCE [LARGE SCALE GENOMIC DNA]</scope>
    <source>
        <strain evidence="3 4">Mt.St.Helens-9</strain>
    </source>
</reference>
<dbReference type="RefSeq" id="WP_058483422.1">
    <property type="nucleotide sequence ID" value="NZ_CAAAII010000001.1"/>
</dbReference>
<dbReference type="AlphaFoldDB" id="A0A0W0Z4C2"/>
<keyword evidence="1" id="KW-0732">Signal</keyword>
<protein>
    <submittedName>
        <fullName evidence="3">Polyprenyl-pyrophosphate binding protein</fullName>
    </submittedName>
</protein>
<dbReference type="OrthoDB" id="9811006at2"/>
<dbReference type="Pfam" id="PF04264">
    <property type="entry name" value="YceI"/>
    <property type="match status" value="1"/>
</dbReference>
<dbReference type="SMART" id="SM00867">
    <property type="entry name" value="YceI"/>
    <property type="match status" value="1"/>
</dbReference>
<keyword evidence="4" id="KW-1185">Reference proteome</keyword>
<sequence>MLHFVKRIMLLAAFMLPVSTVLYAQAETLTLDPEHTYVLWHIEHLGFSTQAGKWYASGTVTLDKDNPQNSKVEATVKIADVVTGIPELDKHLKGKLFFDEAKYPTATFVSNKVDVLGDTKARVYGTLTLHGVSKPLTLDVTLNKVGKNPVNEKMTVGFTAKTSLKRSDFGMKTLLPQLGDDVRIEIGAEAFKDKK</sequence>
<feature type="chain" id="PRO_5006918262" evidence="1">
    <location>
        <begin position="25"/>
        <end position="195"/>
    </location>
</feature>
<dbReference type="PATRIC" id="fig|452.5.peg.1655"/>
<dbReference type="Gene3D" id="2.40.128.110">
    <property type="entry name" value="Lipid/polyisoprenoid-binding, YceI-like"/>
    <property type="match status" value="1"/>
</dbReference>
<evidence type="ECO:0000313" key="3">
    <source>
        <dbReference type="EMBL" id="KTD63980.1"/>
    </source>
</evidence>
<dbReference type="STRING" id="452.Lspi_1499"/>
<feature type="domain" description="Lipid/polyisoprenoid-binding YceI-like" evidence="2">
    <location>
        <begin position="28"/>
        <end position="191"/>
    </location>
</feature>
<dbReference type="PANTHER" id="PTHR34406:SF1">
    <property type="entry name" value="PROTEIN YCEI"/>
    <property type="match status" value="1"/>
</dbReference>
<dbReference type="SUPFAM" id="SSF101874">
    <property type="entry name" value="YceI-like"/>
    <property type="match status" value="1"/>
</dbReference>
<dbReference type="PANTHER" id="PTHR34406">
    <property type="entry name" value="PROTEIN YCEI"/>
    <property type="match status" value="1"/>
</dbReference>
<name>A0A0W0Z4C2_LEGSP</name>
<dbReference type="Proteomes" id="UP000054877">
    <property type="component" value="Unassembled WGS sequence"/>
</dbReference>
<dbReference type="InterPro" id="IPR007372">
    <property type="entry name" value="Lipid/polyisoprenoid-bd_YceI"/>
</dbReference>
<dbReference type="EMBL" id="LNYX01000014">
    <property type="protein sequence ID" value="KTD63980.1"/>
    <property type="molecule type" value="Genomic_DNA"/>
</dbReference>
<dbReference type="InterPro" id="IPR036761">
    <property type="entry name" value="TTHA0802/YceI-like_sf"/>
</dbReference>
<evidence type="ECO:0000259" key="2">
    <source>
        <dbReference type="SMART" id="SM00867"/>
    </source>
</evidence>
<gene>
    <name evidence="3" type="primary">ycel</name>
    <name evidence="3" type="ORF">Lspi_1499</name>
</gene>
<proteinExistence type="predicted"/>
<feature type="signal peptide" evidence="1">
    <location>
        <begin position="1"/>
        <end position="24"/>
    </location>
</feature>